<protein>
    <submittedName>
        <fullName evidence="1">Uncharacterized protein</fullName>
    </submittedName>
</protein>
<dbReference type="EMBL" id="BQNB010009383">
    <property type="protein sequence ID" value="GJS62768.1"/>
    <property type="molecule type" value="Genomic_DNA"/>
</dbReference>
<evidence type="ECO:0000313" key="1">
    <source>
        <dbReference type="EMBL" id="GJS62768.1"/>
    </source>
</evidence>
<evidence type="ECO:0000313" key="2">
    <source>
        <dbReference type="Proteomes" id="UP001151760"/>
    </source>
</evidence>
<organism evidence="1 2">
    <name type="scientific">Tanacetum coccineum</name>
    <dbReference type="NCBI Taxonomy" id="301880"/>
    <lineage>
        <taxon>Eukaryota</taxon>
        <taxon>Viridiplantae</taxon>
        <taxon>Streptophyta</taxon>
        <taxon>Embryophyta</taxon>
        <taxon>Tracheophyta</taxon>
        <taxon>Spermatophyta</taxon>
        <taxon>Magnoliopsida</taxon>
        <taxon>eudicotyledons</taxon>
        <taxon>Gunneridae</taxon>
        <taxon>Pentapetalae</taxon>
        <taxon>asterids</taxon>
        <taxon>campanulids</taxon>
        <taxon>Asterales</taxon>
        <taxon>Asteraceae</taxon>
        <taxon>Asteroideae</taxon>
        <taxon>Anthemideae</taxon>
        <taxon>Anthemidinae</taxon>
        <taxon>Tanacetum</taxon>
    </lineage>
</organism>
<accession>A0ABQ4XCQ6</accession>
<keyword evidence="2" id="KW-1185">Reference proteome</keyword>
<reference evidence="1" key="2">
    <citation type="submission" date="2022-01" db="EMBL/GenBank/DDBJ databases">
        <authorList>
            <person name="Yamashiro T."/>
            <person name="Shiraishi A."/>
            <person name="Satake H."/>
            <person name="Nakayama K."/>
        </authorList>
    </citation>
    <scope>NUCLEOTIDE SEQUENCE</scope>
</reference>
<sequence length="201" mass="23323">MTSLKALQSHFTSLSNNLKDNAPVATFNRTFSQDMDLLEKQLTKEILHETNYLRPHLHNYTAFETIFVKDTIIGDMDLIKNRHGKHLLWEKNSNSEIALSKSEKESSSDSETKDVHAIKYKMSKPKERCMAYFHSLHSHLQVLSKQDLKGSRIEHGFKRAFMLLFGQDDDTFTSTMFLDIDQLQKQLDKDEFQEDGSMATF</sequence>
<gene>
    <name evidence="1" type="ORF">Tco_0677332</name>
</gene>
<name>A0ABQ4XCQ6_9ASTR</name>
<dbReference type="Proteomes" id="UP001151760">
    <property type="component" value="Unassembled WGS sequence"/>
</dbReference>
<reference evidence="1" key="1">
    <citation type="journal article" date="2022" name="Int. J. Mol. Sci.">
        <title>Draft Genome of Tanacetum Coccineum: Genomic Comparison of Closely Related Tanacetum-Family Plants.</title>
        <authorList>
            <person name="Yamashiro T."/>
            <person name="Shiraishi A."/>
            <person name="Nakayama K."/>
            <person name="Satake H."/>
        </authorList>
    </citation>
    <scope>NUCLEOTIDE SEQUENCE</scope>
</reference>
<proteinExistence type="predicted"/>
<comment type="caution">
    <text evidence="1">The sequence shown here is derived from an EMBL/GenBank/DDBJ whole genome shotgun (WGS) entry which is preliminary data.</text>
</comment>